<evidence type="ECO:0000256" key="1">
    <source>
        <dbReference type="ARBA" id="ARBA00001962"/>
    </source>
</evidence>
<feature type="repeat" description="TPR" evidence="16">
    <location>
        <begin position="132"/>
        <end position="165"/>
    </location>
</feature>
<dbReference type="Gene3D" id="2.60.120.10">
    <property type="entry name" value="Jelly Rolls"/>
    <property type="match status" value="1"/>
</dbReference>
<dbReference type="InterPro" id="IPR046451">
    <property type="entry name" value="HgmA_C"/>
</dbReference>
<evidence type="ECO:0000256" key="7">
    <source>
        <dbReference type="ARBA" id="ARBA00022737"/>
    </source>
</evidence>
<proteinExistence type="inferred from homology"/>
<dbReference type="GO" id="GO:0090150">
    <property type="term" value="P:establishment of protein localization to membrane"/>
    <property type="evidence" value="ECO:0007669"/>
    <property type="project" value="UniProtKB-ARBA"/>
</dbReference>
<dbReference type="STRING" id="4846.A0A367KQZ0"/>
<dbReference type="InterPro" id="IPR019734">
    <property type="entry name" value="TPR_rpt"/>
</dbReference>
<feature type="binding site" evidence="15">
    <location>
        <position position="648"/>
    </location>
    <ligand>
        <name>Fe cation</name>
        <dbReference type="ChEBI" id="CHEBI:24875"/>
    </ligand>
</feature>
<keyword evidence="21" id="KW-1185">Reference proteome</keyword>
<evidence type="ECO:0000259" key="18">
    <source>
        <dbReference type="Pfam" id="PF16546"/>
    </source>
</evidence>
<feature type="domain" description="SGTA homodimerisation" evidence="18">
    <location>
        <begin position="6"/>
        <end position="71"/>
    </location>
</feature>
<dbReference type="GO" id="GO:0005737">
    <property type="term" value="C:cytoplasm"/>
    <property type="evidence" value="ECO:0007669"/>
    <property type="project" value="TreeGrafter"/>
</dbReference>
<feature type="active site" description="Proton acceptor" evidence="14">
    <location>
        <position position="569"/>
    </location>
</feature>
<keyword evidence="13" id="KW-0585">Phenylalanine catabolism</keyword>
<keyword evidence="8 16" id="KW-0802">TPR repeat</keyword>
<evidence type="ECO:0000256" key="14">
    <source>
        <dbReference type="PIRSR" id="PIRSR605708-1"/>
    </source>
</evidence>
<dbReference type="CDD" id="cd07000">
    <property type="entry name" value="cupin_HGO_N"/>
    <property type="match status" value="1"/>
</dbReference>
<evidence type="ECO:0000256" key="10">
    <source>
        <dbReference type="ARBA" id="ARBA00022964"/>
    </source>
</evidence>
<keyword evidence="6 15" id="KW-0479">Metal-binding</keyword>
<dbReference type="NCBIfam" id="TIGR01015">
    <property type="entry name" value="hmgA"/>
    <property type="match status" value="1"/>
</dbReference>
<evidence type="ECO:0000256" key="13">
    <source>
        <dbReference type="ARBA" id="ARBA00023232"/>
    </source>
</evidence>
<dbReference type="InterPro" id="IPR011051">
    <property type="entry name" value="RmlC_Cupin_sf"/>
</dbReference>
<evidence type="ECO:0000256" key="6">
    <source>
        <dbReference type="ARBA" id="ARBA00022723"/>
    </source>
</evidence>
<dbReference type="InterPro" id="IPR046452">
    <property type="entry name" value="HgmA_N"/>
</dbReference>
<dbReference type="InterPro" id="IPR011990">
    <property type="entry name" value="TPR-like_helical_dom_sf"/>
</dbReference>
<evidence type="ECO:0000256" key="5">
    <source>
        <dbReference type="ARBA" id="ARBA00013127"/>
    </source>
</evidence>
<name>A0A367KQZ0_RHIST</name>
<feature type="repeat" description="TPR" evidence="16">
    <location>
        <begin position="98"/>
        <end position="131"/>
    </location>
</feature>
<keyword evidence="7" id="KW-0677">Repeat</keyword>
<feature type="binding site" evidence="15">
    <location>
        <position position="627"/>
    </location>
    <ligand>
        <name>homogentisate</name>
        <dbReference type="ChEBI" id="CHEBI:16169"/>
    </ligand>
</feature>
<dbReference type="UniPathway" id="UPA00139">
    <property type="reaction ID" value="UER00339"/>
</dbReference>
<evidence type="ECO:0000256" key="3">
    <source>
        <dbReference type="ARBA" id="ARBA00007757"/>
    </source>
</evidence>
<dbReference type="Proteomes" id="UP000253551">
    <property type="component" value="Unassembled WGS sequence"/>
</dbReference>
<comment type="pathway">
    <text evidence="2">Amino-acid degradation; L-phenylalanine degradation; acetoacetate and fumarate from L-phenylalanine: step 4/6.</text>
</comment>
<dbReference type="SMART" id="SM00028">
    <property type="entry name" value="TPR"/>
    <property type="match status" value="3"/>
</dbReference>
<dbReference type="GO" id="GO:0006572">
    <property type="term" value="P:L-tyrosine catabolic process"/>
    <property type="evidence" value="ECO:0007669"/>
    <property type="project" value="UniProtKB-KW"/>
</dbReference>
<feature type="binding site" evidence="15">
    <location>
        <position position="612"/>
    </location>
    <ligand>
        <name>Fe cation</name>
        <dbReference type="ChEBI" id="CHEBI:24875"/>
    </ligand>
</feature>
<comment type="similarity">
    <text evidence="4">Belongs to the SGT family.</text>
</comment>
<dbReference type="FunFam" id="2.60.120.10:FF:000034">
    <property type="entry name" value="Homogentisate 1,2-dioxygenase"/>
    <property type="match status" value="1"/>
</dbReference>
<dbReference type="Pfam" id="PF16546">
    <property type="entry name" value="SGTA_dimer"/>
    <property type="match status" value="1"/>
</dbReference>
<evidence type="ECO:0000256" key="12">
    <source>
        <dbReference type="ARBA" id="ARBA00023004"/>
    </source>
</evidence>
<reference evidence="20 21" key="1">
    <citation type="journal article" date="2018" name="G3 (Bethesda)">
        <title>Phylogenetic and Phylogenomic Definition of Rhizopus Species.</title>
        <authorList>
            <person name="Gryganskyi A.P."/>
            <person name="Golan J."/>
            <person name="Dolatabadi S."/>
            <person name="Mondo S."/>
            <person name="Robb S."/>
            <person name="Idnurm A."/>
            <person name="Muszewska A."/>
            <person name="Steczkiewicz K."/>
            <person name="Masonjones S."/>
            <person name="Liao H.L."/>
            <person name="Gajdeczka M.T."/>
            <person name="Anike F."/>
            <person name="Vuek A."/>
            <person name="Anishchenko I.M."/>
            <person name="Voigt K."/>
            <person name="de Hoog G.S."/>
            <person name="Smith M.E."/>
            <person name="Heitman J."/>
            <person name="Vilgalys R."/>
            <person name="Stajich J.E."/>
        </authorList>
    </citation>
    <scope>NUCLEOTIDE SEQUENCE [LARGE SCALE GENOMIC DNA]</scope>
    <source>
        <strain evidence="20 21">LSU 92-RS-03</strain>
    </source>
</reference>
<evidence type="ECO:0000256" key="4">
    <source>
        <dbReference type="ARBA" id="ARBA00008175"/>
    </source>
</evidence>
<evidence type="ECO:0000256" key="9">
    <source>
        <dbReference type="ARBA" id="ARBA00022878"/>
    </source>
</evidence>
<accession>A0A367KQZ0</accession>
<dbReference type="Gene3D" id="1.25.40.10">
    <property type="entry name" value="Tetratricopeptide repeat domain"/>
    <property type="match status" value="1"/>
</dbReference>
<dbReference type="InterPro" id="IPR014710">
    <property type="entry name" value="RmlC-like_jellyroll"/>
</dbReference>
<evidence type="ECO:0000256" key="15">
    <source>
        <dbReference type="PIRSR" id="PIRSR605708-2"/>
    </source>
</evidence>
<dbReference type="OrthoDB" id="1689029at2759"/>
<evidence type="ECO:0000313" key="21">
    <source>
        <dbReference type="Proteomes" id="UP000253551"/>
    </source>
</evidence>
<dbReference type="GO" id="GO:0046872">
    <property type="term" value="F:metal ion binding"/>
    <property type="evidence" value="ECO:0007669"/>
    <property type="project" value="UniProtKB-KW"/>
</dbReference>
<keyword evidence="9" id="KW-0828">Tyrosine catabolism</keyword>
<feature type="binding site" evidence="15">
    <location>
        <position position="618"/>
    </location>
    <ligand>
        <name>Fe cation</name>
        <dbReference type="ChEBI" id="CHEBI:24875"/>
    </ligand>
</feature>
<keyword evidence="11" id="KW-0560">Oxidoreductase</keyword>
<feature type="domain" description="Homogentisate 1,2-dioxygenase C-terminal" evidence="17">
    <location>
        <begin position="558"/>
        <end position="711"/>
    </location>
</feature>
<keyword evidence="12 15" id="KW-0408">Iron</keyword>
<gene>
    <name evidence="20" type="ORF">CU098_007490</name>
</gene>
<dbReference type="GO" id="GO:0004411">
    <property type="term" value="F:homogentisate 1,2-dioxygenase activity"/>
    <property type="evidence" value="ECO:0007669"/>
    <property type="project" value="UniProtKB-EC"/>
</dbReference>
<evidence type="ECO:0000256" key="8">
    <source>
        <dbReference type="ARBA" id="ARBA00022803"/>
    </source>
</evidence>
<dbReference type="PROSITE" id="PS50293">
    <property type="entry name" value="TPR_REGION"/>
    <property type="match status" value="1"/>
</dbReference>
<dbReference type="AlphaFoldDB" id="A0A367KQZ0"/>
<dbReference type="InterPro" id="IPR032374">
    <property type="entry name" value="SGTA_dimer"/>
</dbReference>
<dbReference type="Pfam" id="PF00515">
    <property type="entry name" value="TPR_1"/>
    <property type="match status" value="2"/>
</dbReference>
<evidence type="ECO:0000256" key="16">
    <source>
        <dbReference type="PROSITE-ProRule" id="PRU00339"/>
    </source>
</evidence>
<keyword evidence="10" id="KW-0223">Dioxygenase</keyword>
<dbReference type="Gene3D" id="1.20.5.420">
    <property type="entry name" value="Immunoglobulin FC, subunit C"/>
    <property type="match status" value="1"/>
</dbReference>
<evidence type="ECO:0000313" key="20">
    <source>
        <dbReference type="EMBL" id="RCI04609.1"/>
    </source>
</evidence>
<dbReference type="Pfam" id="PF04209">
    <property type="entry name" value="HgmA_C"/>
    <property type="match status" value="1"/>
</dbReference>
<dbReference type="EMBL" id="PJQM01000631">
    <property type="protein sequence ID" value="RCI04609.1"/>
    <property type="molecule type" value="Genomic_DNA"/>
</dbReference>
<organism evidence="20 21">
    <name type="scientific">Rhizopus stolonifer</name>
    <name type="common">Rhizopus nigricans</name>
    <dbReference type="NCBI Taxonomy" id="4846"/>
    <lineage>
        <taxon>Eukaryota</taxon>
        <taxon>Fungi</taxon>
        <taxon>Fungi incertae sedis</taxon>
        <taxon>Mucoromycota</taxon>
        <taxon>Mucoromycotina</taxon>
        <taxon>Mucoromycetes</taxon>
        <taxon>Mucorales</taxon>
        <taxon>Mucorineae</taxon>
        <taxon>Rhizopodaceae</taxon>
        <taxon>Rhizopus</taxon>
    </lineage>
</organism>
<dbReference type="Pfam" id="PF20510">
    <property type="entry name" value="HgmA_N"/>
    <property type="match status" value="1"/>
</dbReference>
<dbReference type="FunFam" id="1.25.40.10:FF:000207">
    <property type="entry name" value="Small glutamine-rich tetratricopeptide repeat-containing protein"/>
    <property type="match status" value="1"/>
</dbReference>
<evidence type="ECO:0000256" key="11">
    <source>
        <dbReference type="ARBA" id="ARBA00023002"/>
    </source>
</evidence>
<feature type="domain" description="Homogentisate 1,2-dioxygenase N-terminal" evidence="19">
    <location>
        <begin position="303"/>
        <end position="556"/>
    </location>
</feature>
<evidence type="ECO:0000259" key="17">
    <source>
        <dbReference type="Pfam" id="PF04209"/>
    </source>
</evidence>
<dbReference type="PANTHER" id="PTHR11056">
    <property type="entry name" value="HOMOGENTISATE 1,2-DIOXYGENASE"/>
    <property type="match status" value="1"/>
</dbReference>
<protein>
    <recommendedName>
        <fullName evidence="5">homogentisate 1,2-dioxygenase</fullName>
        <ecNumber evidence="5">1.13.11.5</ecNumber>
    </recommendedName>
</protein>
<comment type="similarity">
    <text evidence="3">Belongs to the homogentisate dioxygenase family.</text>
</comment>
<dbReference type="InterPro" id="IPR005708">
    <property type="entry name" value="Homogentis_dOase"/>
</dbReference>
<comment type="caution">
    <text evidence="20">The sequence shown here is derived from an EMBL/GenBank/DDBJ whole genome shotgun (WGS) entry which is preliminary data.</text>
</comment>
<dbReference type="SUPFAM" id="SSF51182">
    <property type="entry name" value="RmlC-like cupins"/>
    <property type="match status" value="1"/>
</dbReference>
<dbReference type="GO" id="GO:0006559">
    <property type="term" value="P:L-phenylalanine catabolic process"/>
    <property type="evidence" value="ECO:0007669"/>
    <property type="project" value="UniProtKB-UniPathway"/>
</dbReference>
<evidence type="ECO:0000259" key="19">
    <source>
        <dbReference type="Pfam" id="PF20510"/>
    </source>
</evidence>
<sequence>MSATENKKALVFSILNFLQKSCEDGTINKDDSEGIEVAIQCIGEAFGVDADDEEQKSKYSTQPATLLSIFDVYLKTKSKTSAAKSAEKEVSEEDKKEAESKKVLGNRKVAERNYPEAIKFYSEAIALDNRNAVYFSNRAAAYSQQGDHEKAIQDAKNALEIDPKYSKAYSRMGHAYFCLNKFEDAANAYKSGLELDPTNATLKTSLASATAKLNSGAALERSAEAPAGGMPNLGAGANGMPDLGSMLNNPGLMSMAQQMMQSGALDGLMNNPNIARIGGGAPDFSQMMNNPEMMQMAREAMGSQNTPQKCPYDLYAEQLSGTAFTVPRTHNQRSWLYRIRPSVVHSPFKPHNASDLLVSKYGCDDVIITPTQIRWSPFDLPKDDEKINFIEGLKSLAGAGDPACRSGLAVHIYTANTDMTRSAFYNADGDLLIVPQQGVLDIYTEFGKIKAMPNEIVVIQRGIRFSVSLPDGKSRGYVLEVFGAHFELPDLGPIGSNGLANSRDFQTPVASFEQEDNVEWQVMTKFNGKLFSAKQSHTPFDVVAWHGNYAPYKYNLALFCTINSVSFDHIDPSIFTVLTAKSDTPGVAIADFVIFPPRWAVTENTFRPPYFHRNCMSEFMGLINGDYDGKTDGFLPGGASLHSVMTPHGPDAAVFEGASNAELKPAYVGKGNQAFMFETSFMLSLTHWGLETCGKVQEDYWKAWAKLENKFNASKK</sequence>
<feature type="repeat" description="TPR" evidence="16">
    <location>
        <begin position="166"/>
        <end position="199"/>
    </location>
</feature>
<dbReference type="PROSITE" id="PS50005">
    <property type="entry name" value="TPR"/>
    <property type="match status" value="3"/>
</dbReference>
<comment type="cofactor">
    <cofactor evidence="1 15">
        <name>Fe cation</name>
        <dbReference type="ChEBI" id="CHEBI:24875"/>
    </cofactor>
</comment>
<feature type="binding site" evidence="15">
    <location>
        <position position="648"/>
    </location>
    <ligand>
        <name>homogentisate</name>
        <dbReference type="ChEBI" id="CHEBI:16169"/>
    </ligand>
</feature>
<dbReference type="PANTHER" id="PTHR11056:SF0">
    <property type="entry name" value="HOMOGENTISATE 1,2-DIOXYGENASE"/>
    <property type="match status" value="1"/>
</dbReference>
<evidence type="ECO:0000256" key="2">
    <source>
        <dbReference type="ARBA" id="ARBA00004704"/>
    </source>
</evidence>
<dbReference type="FunFam" id="1.20.5.420:FF:000005">
    <property type="entry name" value="Hsc70 cochaperone (SGT), putative"/>
    <property type="match status" value="1"/>
</dbReference>
<dbReference type="EC" id="1.13.11.5" evidence="5"/>
<dbReference type="SUPFAM" id="SSF48452">
    <property type="entry name" value="TPR-like"/>
    <property type="match status" value="1"/>
</dbReference>